<evidence type="ECO:0000313" key="2">
    <source>
        <dbReference type="EMBL" id="KYN13772.1"/>
    </source>
</evidence>
<dbReference type="AlphaFoldDB" id="A0A195DLR6"/>
<evidence type="ECO:0000313" key="3">
    <source>
        <dbReference type="Proteomes" id="UP000078492"/>
    </source>
</evidence>
<feature type="region of interest" description="Disordered" evidence="1">
    <location>
        <begin position="99"/>
        <end position="121"/>
    </location>
</feature>
<organism evidence="2 3">
    <name type="scientific">Trachymyrmex cornetzi</name>
    <dbReference type="NCBI Taxonomy" id="471704"/>
    <lineage>
        <taxon>Eukaryota</taxon>
        <taxon>Metazoa</taxon>
        <taxon>Ecdysozoa</taxon>
        <taxon>Arthropoda</taxon>
        <taxon>Hexapoda</taxon>
        <taxon>Insecta</taxon>
        <taxon>Pterygota</taxon>
        <taxon>Neoptera</taxon>
        <taxon>Endopterygota</taxon>
        <taxon>Hymenoptera</taxon>
        <taxon>Apocrita</taxon>
        <taxon>Aculeata</taxon>
        <taxon>Formicoidea</taxon>
        <taxon>Formicidae</taxon>
        <taxon>Myrmicinae</taxon>
        <taxon>Trachymyrmex</taxon>
    </lineage>
</organism>
<sequence length="179" mass="19973">MRSERSFSHFQRVFSSEDHPSSSCTTLYVRTLRARATGAPSLSVTRALPPARWWRSSVLAVRDAEFVEEIQSYCLGSLCRTANARTECARLHPRAARGAPISSLGESSSSRRKGNRDAHGGMDTSACLPLLRLSWKIKSKNKARIDLRLLGVCDGKTLTSTESWQRTARFSCSKINRVR</sequence>
<dbReference type="Proteomes" id="UP000078492">
    <property type="component" value="Unassembled WGS sequence"/>
</dbReference>
<name>A0A195DLR6_9HYME</name>
<dbReference type="EMBL" id="KQ980734">
    <property type="protein sequence ID" value="KYN13772.1"/>
    <property type="molecule type" value="Genomic_DNA"/>
</dbReference>
<keyword evidence="3" id="KW-1185">Reference proteome</keyword>
<gene>
    <name evidence="2" type="ORF">ALC57_13845</name>
</gene>
<evidence type="ECO:0000256" key="1">
    <source>
        <dbReference type="SAM" id="MobiDB-lite"/>
    </source>
</evidence>
<protein>
    <submittedName>
        <fullName evidence="2">Uncharacterized protein</fullName>
    </submittedName>
</protein>
<proteinExistence type="predicted"/>
<reference evidence="2 3" key="1">
    <citation type="submission" date="2015-09" db="EMBL/GenBank/DDBJ databases">
        <title>Trachymyrmex cornetzi WGS genome.</title>
        <authorList>
            <person name="Nygaard S."/>
            <person name="Hu H."/>
            <person name="Boomsma J."/>
            <person name="Zhang G."/>
        </authorList>
    </citation>
    <scope>NUCLEOTIDE SEQUENCE [LARGE SCALE GENOMIC DNA]</scope>
    <source>
        <strain evidence="2">Tcor2-1</strain>
        <tissue evidence="2">Whole body</tissue>
    </source>
</reference>
<accession>A0A195DLR6</accession>